<evidence type="ECO:0000256" key="8">
    <source>
        <dbReference type="ARBA" id="ARBA00023146"/>
    </source>
</evidence>
<evidence type="ECO:0000313" key="11">
    <source>
        <dbReference type="EMBL" id="OQV14649.1"/>
    </source>
</evidence>
<dbReference type="PANTHER" id="PTHR43766:SF1">
    <property type="entry name" value="TRYPTOPHAN--TRNA LIGASE, MITOCHONDRIAL"/>
    <property type="match status" value="1"/>
</dbReference>
<dbReference type="GO" id="GO:0004830">
    <property type="term" value="F:tryptophan-tRNA ligase activity"/>
    <property type="evidence" value="ECO:0007669"/>
    <property type="project" value="UniProtKB-EC"/>
</dbReference>
<dbReference type="InterPro" id="IPR002306">
    <property type="entry name" value="Trp-tRNA-ligase"/>
</dbReference>
<proteinExistence type="inferred from homology"/>
<keyword evidence="6 10" id="KW-0067">ATP-binding</keyword>
<keyword evidence="7 10" id="KW-0648">Protein biosynthesis</keyword>
<dbReference type="Pfam" id="PF00579">
    <property type="entry name" value="tRNA-synt_1b"/>
    <property type="match status" value="1"/>
</dbReference>
<organism evidence="11 12">
    <name type="scientific">Hypsibius exemplaris</name>
    <name type="common">Freshwater tardigrade</name>
    <dbReference type="NCBI Taxonomy" id="2072580"/>
    <lineage>
        <taxon>Eukaryota</taxon>
        <taxon>Metazoa</taxon>
        <taxon>Ecdysozoa</taxon>
        <taxon>Tardigrada</taxon>
        <taxon>Eutardigrada</taxon>
        <taxon>Parachela</taxon>
        <taxon>Hypsibioidea</taxon>
        <taxon>Hypsibiidae</taxon>
        <taxon>Hypsibius</taxon>
    </lineage>
</organism>
<dbReference type="PRINTS" id="PR01039">
    <property type="entry name" value="TRNASYNTHTRP"/>
</dbReference>
<keyword evidence="4 10" id="KW-0436">Ligase</keyword>
<dbReference type="Gene3D" id="1.10.240.10">
    <property type="entry name" value="Tyrosyl-Transfer RNA Synthetase"/>
    <property type="match status" value="1"/>
</dbReference>
<evidence type="ECO:0000256" key="2">
    <source>
        <dbReference type="ARBA" id="ARBA00005594"/>
    </source>
</evidence>
<protein>
    <recommendedName>
        <fullName evidence="3">tryptophan--tRNA ligase</fullName>
        <ecNumber evidence="3">6.1.1.2</ecNumber>
    </recommendedName>
    <alternativeName>
        <fullName evidence="9">Tryptophanyl-tRNA synthetase</fullName>
    </alternativeName>
</protein>
<comment type="caution">
    <text evidence="11">The sequence shown here is derived from an EMBL/GenBank/DDBJ whole genome shotgun (WGS) entry which is preliminary data.</text>
</comment>
<evidence type="ECO:0000256" key="1">
    <source>
        <dbReference type="ARBA" id="ARBA00004173"/>
    </source>
</evidence>
<keyword evidence="8 10" id="KW-0030">Aminoacyl-tRNA synthetase</keyword>
<dbReference type="EMBL" id="MTYJ01000101">
    <property type="protein sequence ID" value="OQV14649.1"/>
    <property type="molecule type" value="Genomic_DNA"/>
</dbReference>
<evidence type="ECO:0000256" key="3">
    <source>
        <dbReference type="ARBA" id="ARBA00013161"/>
    </source>
</evidence>
<dbReference type="SUPFAM" id="SSF52374">
    <property type="entry name" value="Nucleotidylyl transferase"/>
    <property type="match status" value="1"/>
</dbReference>
<comment type="subcellular location">
    <subcellularLocation>
        <location evidence="1">Mitochondrion</location>
    </subcellularLocation>
</comment>
<dbReference type="FunFam" id="1.10.240.10:FF:000002">
    <property type="entry name" value="Tryptophan--tRNA ligase"/>
    <property type="match status" value="1"/>
</dbReference>
<evidence type="ECO:0000256" key="4">
    <source>
        <dbReference type="ARBA" id="ARBA00022598"/>
    </source>
</evidence>
<dbReference type="PROSITE" id="PS00178">
    <property type="entry name" value="AA_TRNA_LIGASE_I"/>
    <property type="match status" value="1"/>
</dbReference>
<dbReference type="GO" id="GO:0005759">
    <property type="term" value="C:mitochondrial matrix"/>
    <property type="evidence" value="ECO:0007669"/>
    <property type="project" value="TreeGrafter"/>
</dbReference>
<accession>A0A1W0WHI6</accession>
<keyword evidence="12" id="KW-1185">Reference proteome</keyword>
<dbReference type="AlphaFoldDB" id="A0A1W0WHI6"/>
<keyword evidence="5 10" id="KW-0547">Nucleotide-binding</keyword>
<dbReference type="Gene3D" id="3.40.50.620">
    <property type="entry name" value="HUPs"/>
    <property type="match status" value="1"/>
</dbReference>
<dbReference type="NCBIfam" id="TIGR00233">
    <property type="entry name" value="trpS"/>
    <property type="match status" value="1"/>
</dbReference>
<dbReference type="CDD" id="cd00806">
    <property type="entry name" value="TrpRS_core"/>
    <property type="match status" value="1"/>
</dbReference>
<dbReference type="Proteomes" id="UP000192578">
    <property type="component" value="Unassembled WGS sequence"/>
</dbReference>
<evidence type="ECO:0000256" key="7">
    <source>
        <dbReference type="ARBA" id="ARBA00022917"/>
    </source>
</evidence>
<reference evidence="12" key="1">
    <citation type="submission" date="2017-01" db="EMBL/GenBank/DDBJ databases">
        <title>Comparative genomics of anhydrobiosis in the tardigrade Hypsibius dujardini.</title>
        <authorList>
            <person name="Yoshida Y."/>
            <person name="Koutsovoulos G."/>
            <person name="Laetsch D."/>
            <person name="Stevens L."/>
            <person name="Kumar S."/>
            <person name="Horikawa D."/>
            <person name="Ishino K."/>
            <person name="Komine S."/>
            <person name="Tomita M."/>
            <person name="Blaxter M."/>
            <person name="Arakawa K."/>
        </authorList>
    </citation>
    <scope>NUCLEOTIDE SEQUENCE [LARGE SCALE GENOMIC DNA]</scope>
    <source>
        <strain evidence="12">Z151</strain>
    </source>
</reference>
<evidence type="ECO:0000313" key="12">
    <source>
        <dbReference type="Proteomes" id="UP000192578"/>
    </source>
</evidence>
<dbReference type="GO" id="GO:0005524">
    <property type="term" value="F:ATP binding"/>
    <property type="evidence" value="ECO:0007669"/>
    <property type="project" value="UniProtKB-KW"/>
</dbReference>
<dbReference type="GO" id="GO:0070183">
    <property type="term" value="P:mitochondrial tryptophanyl-tRNA aminoacylation"/>
    <property type="evidence" value="ECO:0007669"/>
    <property type="project" value="TreeGrafter"/>
</dbReference>
<evidence type="ECO:0000256" key="5">
    <source>
        <dbReference type="ARBA" id="ARBA00022741"/>
    </source>
</evidence>
<dbReference type="InterPro" id="IPR001412">
    <property type="entry name" value="aa-tRNA-synth_I_CS"/>
</dbReference>
<evidence type="ECO:0000256" key="10">
    <source>
        <dbReference type="RuleBase" id="RU363036"/>
    </source>
</evidence>
<comment type="similarity">
    <text evidence="2 10">Belongs to the class-I aminoacyl-tRNA synthetase family.</text>
</comment>
<dbReference type="PANTHER" id="PTHR43766">
    <property type="entry name" value="TRYPTOPHAN--TRNA LIGASE, MITOCHONDRIAL"/>
    <property type="match status" value="1"/>
</dbReference>
<dbReference type="OrthoDB" id="15808at2759"/>
<dbReference type="InterPro" id="IPR014729">
    <property type="entry name" value="Rossmann-like_a/b/a_fold"/>
</dbReference>
<dbReference type="InterPro" id="IPR050203">
    <property type="entry name" value="Trp-tRNA_synthetase"/>
</dbReference>
<dbReference type="EC" id="6.1.1.2" evidence="3"/>
<dbReference type="InterPro" id="IPR002305">
    <property type="entry name" value="aa-tRNA-synth_Ic"/>
</dbReference>
<evidence type="ECO:0000256" key="6">
    <source>
        <dbReference type="ARBA" id="ARBA00022840"/>
    </source>
</evidence>
<name>A0A1W0WHI6_HYPEX</name>
<evidence type="ECO:0000256" key="9">
    <source>
        <dbReference type="ARBA" id="ARBA00030268"/>
    </source>
</evidence>
<sequence length="388" mass="43535">MFCYKVSGKFSPWRGRIVRRQNSSSAPVEASSTTTLSPALPVTVFSGIQPTGSLHLGNYFGAVKLWTEIQNDPTKQLITSVVDMHAITLAWDPKALRANIRRMFIELLACGVDPSKTVLFQQSQVPQHAQLQWIFACLTTMARLDNLPQYKEKSATQSDIPCGLLLYPVLQAADILLYRARLVPVGEDQVHHLQLAQHTARVFNHHHGKLFPSPQRLPSDLPRVKSLREPAKKMSKSEPDTKSRIEVADSPEQIMLKCKRAVTDFPAEITFDPETRPGISNLLLLYKTIRAMEMDAVLEHFRAKDKVALKEELGEAVVELLRPVRENVRHLEGNLEFVERVMEEGAEKARALAADTMRLVENLVGFRSDVKSVKEMFKKPAKTAVAVG</sequence>
<gene>
    <name evidence="11" type="ORF">BV898_11155</name>
</gene>